<dbReference type="AlphaFoldDB" id="A0AAW0YS81"/>
<evidence type="ECO:0000256" key="1">
    <source>
        <dbReference type="SAM" id="MobiDB-lite"/>
    </source>
</evidence>
<reference evidence="2 3" key="1">
    <citation type="journal article" date="2024" name="BMC Genomics">
        <title>Genome assembly of redclaw crayfish (Cherax quadricarinatus) provides insights into its immune adaptation and hypoxia tolerance.</title>
        <authorList>
            <person name="Liu Z."/>
            <person name="Zheng J."/>
            <person name="Li H."/>
            <person name="Fang K."/>
            <person name="Wang S."/>
            <person name="He J."/>
            <person name="Zhou D."/>
            <person name="Weng S."/>
            <person name="Chi M."/>
            <person name="Gu Z."/>
            <person name="He J."/>
            <person name="Li F."/>
            <person name="Wang M."/>
        </authorList>
    </citation>
    <scope>NUCLEOTIDE SEQUENCE [LARGE SCALE GENOMIC DNA]</scope>
    <source>
        <strain evidence="2">ZL_2023a</strain>
    </source>
</reference>
<dbReference type="EMBL" id="JARKIK010000001">
    <property type="protein sequence ID" value="KAK8754546.1"/>
    <property type="molecule type" value="Genomic_DNA"/>
</dbReference>
<comment type="caution">
    <text evidence="2">The sequence shown here is derived from an EMBL/GenBank/DDBJ whole genome shotgun (WGS) entry which is preliminary data.</text>
</comment>
<evidence type="ECO:0000313" key="2">
    <source>
        <dbReference type="EMBL" id="KAK8754546.1"/>
    </source>
</evidence>
<dbReference type="Proteomes" id="UP001445076">
    <property type="component" value="Unassembled WGS sequence"/>
</dbReference>
<keyword evidence="3" id="KW-1185">Reference proteome</keyword>
<accession>A0AAW0YS81</accession>
<feature type="non-terminal residue" evidence="2">
    <location>
        <position position="1"/>
    </location>
</feature>
<organism evidence="2 3">
    <name type="scientific">Cherax quadricarinatus</name>
    <name type="common">Australian red claw crayfish</name>
    <dbReference type="NCBI Taxonomy" id="27406"/>
    <lineage>
        <taxon>Eukaryota</taxon>
        <taxon>Metazoa</taxon>
        <taxon>Ecdysozoa</taxon>
        <taxon>Arthropoda</taxon>
        <taxon>Crustacea</taxon>
        <taxon>Multicrustacea</taxon>
        <taxon>Malacostraca</taxon>
        <taxon>Eumalacostraca</taxon>
        <taxon>Eucarida</taxon>
        <taxon>Decapoda</taxon>
        <taxon>Pleocyemata</taxon>
        <taxon>Astacidea</taxon>
        <taxon>Parastacoidea</taxon>
        <taxon>Parastacidae</taxon>
        <taxon>Cherax</taxon>
    </lineage>
</organism>
<feature type="compositionally biased region" description="Polar residues" evidence="1">
    <location>
        <begin position="65"/>
        <end position="75"/>
    </location>
</feature>
<evidence type="ECO:0000313" key="3">
    <source>
        <dbReference type="Proteomes" id="UP001445076"/>
    </source>
</evidence>
<sequence>TTDETLEESCVDEELILSLTQQAPSQWMDSADEELLSVMVGLADGSQIVSPDDNDAVLSTQKSICSSGKGLSQNPAWEGNLGREDESEEEETREMTQRIW</sequence>
<feature type="non-terminal residue" evidence="2">
    <location>
        <position position="100"/>
    </location>
</feature>
<protein>
    <submittedName>
        <fullName evidence="2">Uncharacterized protein</fullName>
    </submittedName>
</protein>
<gene>
    <name evidence="2" type="ORF">OTU49_016669</name>
</gene>
<name>A0AAW0YS81_CHEQU</name>
<feature type="region of interest" description="Disordered" evidence="1">
    <location>
        <begin position="65"/>
        <end position="100"/>
    </location>
</feature>
<proteinExistence type="predicted"/>